<dbReference type="EMBL" id="JABWDJ010000114">
    <property type="protein sequence ID" value="NVB75558.1"/>
    <property type="molecule type" value="Genomic_DNA"/>
</dbReference>
<evidence type="ECO:0000256" key="3">
    <source>
        <dbReference type="ARBA" id="ARBA00022840"/>
    </source>
</evidence>
<organism evidence="6 7">
    <name type="scientific">Phocaeicola vulgatus</name>
    <name type="common">Bacteroides vulgatus</name>
    <dbReference type="NCBI Taxonomy" id="821"/>
    <lineage>
        <taxon>Bacteria</taxon>
        <taxon>Pseudomonadati</taxon>
        <taxon>Bacteroidota</taxon>
        <taxon>Bacteroidia</taxon>
        <taxon>Bacteroidales</taxon>
        <taxon>Bacteroidaceae</taxon>
        <taxon>Phocaeicola</taxon>
    </lineage>
</organism>
<dbReference type="InterPro" id="IPR011764">
    <property type="entry name" value="Biotin_carboxylation_dom"/>
</dbReference>
<feature type="domain" description="Biotin carboxylation" evidence="5">
    <location>
        <begin position="1"/>
        <end position="95"/>
    </location>
</feature>
<evidence type="ECO:0000256" key="1">
    <source>
        <dbReference type="ARBA" id="ARBA00022598"/>
    </source>
</evidence>
<keyword evidence="2" id="KW-0547">Nucleotide-binding</keyword>
<dbReference type="AlphaFoldDB" id="A0A7Y6PGT3"/>
<dbReference type="Proteomes" id="UP000524321">
    <property type="component" value="Unassembled WGS sequence"/>
</dbReference>
<feature type="non-terminal residue" evidence="6">
    <location>
        <position position="95"/>
    </location>
</feature>
<reference evidence="6 7" key="2">
    <citation type="submission" date="2020-07" db="EMBL/GenBank/DDBJ databases">
        <title>Bacterial metabolism rescues the inhibition of intestinal drug absorption by food and drug additives.</title>
        <authorList>
            <person name="Zou L."/>
            <person name="Spanogiannopoulos P."/>
            <person name="Chien H.-C."/>
            <person name="Pieper L.M."/>
            <person name="Cai W."/>
            <person name="Khuri N."/>
            <person name="Pottel J."/>
            <person name="Vora B."/>
            <person name="Ni Z."/>
            <person name="Tsakalozou E."/>
            <person name="Zhang W."/>
            <person name="Shoichet B.K."/>
            <person name="Giacomini K.M."/>
            <person name="Turnbaugh P.J."/>
        </authorList>
    </citation>
    <scope>NUCLEOTIDE SEQUENCE [LARGE SCALE GENOMIC DNA]</scope>
    <source>
        <strain evidence="6 7">B33</strain>
    </source>
</reference>
<dbReference type="PROSITE" id="PS50979">
    <property type="entry name" value="BC"/>
    <property type="match status" value="1"/>
</dbReference>
<sequence length="95" mass="10562">MIQKVLIANRGEIAVRVMRSCKEMGIRTVAVFSEADRTARHVMYADEACLIGPAASKESYLNIDNIIKAARQHHADAIHPGYGFLSENADFARRC</sequence>
<dbReference type="GO" id="GO:0003989">
    <property type="term" value="F:acetyl-CoA carboxylase activity"/>
    <property type="evidence" value="ECO:0007669"/>
    <property type="project" value="UniProtKB-EC"/>
</dbReference>
<dbReference type="Pfam" id="PF00289">
    <property type="entry name" value="Biotin_carb_N"/>
    <property type="match status" value="1"/>
</dbReference>
<dbReference type="InterPro" id="IPR016185">
    <property type="entry name" value="PreATP-grasp_dom_sf"/>
</dbReference>
<accession>A0A7Y6PGT3</accession>
<proteinExistence type="predicted"/>
<evidence type="ECO:0000256" key="4">
    <source>
        <dbReference type="ARBA" id="ARBA00023267"/>
    </source>
</evidence>
<keyword evidence="1 6" id="KW-0436">Ligase</keyword>
<dbReference type="RefSeq" id="WP_272221349.1">
    <property type="nucleotide sequence ID" value="NZ_JABWDJ010000114.1"/>
</dbReference>
<evidence type="ECO:0000313" key="6">
    <source>
        <dbReference type="EMBL" id="NVB75558.1"/>
    </source>
</evidence>
<dbReference type="Gene3D" id="3.40.50.20">
    <property type="match status" value="1"/>
</dbReference>
<protein>
    <submittedName>
        <fullName evidence="6">Acetyl-CoA carboxylase biotin carboxylase subunit</fullName>
        <ecNumber evidence="6">6.4.1.2</ecNumber>
    </submittedName>
</protein>
<dbReference type="PANTHER" id="PTHR18866">
    <property type="entry name" value="CARBOXYLASE:PYRUVATE/ACETYL-COA/PROPIONYL-COA CARBOXYLASE"/>
    <property type="match status" value="1"/>
</dbReference>
<keyword evidence="4" id="KW-0092">Biotin</keyword>
<gene>
    <name evidence="6" type="ORF">HUV05_18910</name>
</gene>
<dbReference type="EC" id="6.4.1.2" evidence="6"/>
<dbReference type="InterPro" id="IPR005481">
    <property type="entry name" value="BC-like_N"/>
</dbReference>
<evidence type="ECO:0000256" key="2">
    <source>
        <dbReference type="ARBA" id="ARBA00022741"/>
    </source>
</evidence>
<keyword evidence="3" id="KW-0067">ATP-binding</keyword>
<dbReference type="SUPFAM" id="SSF52440">
    <property type="entry name" value="PreATP-grasp domain"/>
    <property type="match status" value="1"/>
</dbReference>
<name>A0A7Y6PGT3_PHOVU</name>
<dbReference type="PANTHER" id="PTHR18866:SF127">
    <property type="match status" value="1"/>
</dbReference>
<dbReference type="InterPro" id="IPR050856">
    <property type="entry name" value="Biotin_carboxylase_complex"/>
</dbReference>
<dbReference type="GO" id="GO:0005524">
    <property type="term" value="F:ATP binding"/>
    <property type="evidence" value="ECO:0007669"/>
    <property type="project" value="UniProtKB-KW"/>
</dbReference>
<comment type="caution">
    <text evidence="6">The sequence shown here is derived from an EMBL/GenBank/DDBJ whole genome shotgun (WGS) entry which is preliminary data.</text>
</comment>
<evidence type="ECO:0000313" key="7">
    <source>
        <dbReference type="Proteomes" id="UP000524321"/>
    </source>
</evidence>
<evidence type="ECO:0000259" key="5">
    <source>
        <dbReference type="PROSITE" id="PS50979"/>
    </source>
</evidence>
<reference evidence="6 7" key="1">
    <citation type="submission" date="2020-04" db="EMBL/GenBank/DDBJ databases">
        <authorList>
            <person name="Pieper L."/>
        </authorList>
    </citation>
    <scope>NUCLEOTIDE SEQUENCE [LARGE SCALE GENOMIC DNA]</scope>
    <source>
        <strain evidence="6 7">B33</strain>
    </source>
</reference>